<protein>
    <submittedName>
        <fullName evidence="2">Uncharacterized protein</fullName>
    </submittedName>
</protein>
<evidence type="ECO:0000313" key="2">
    <source>
        <dbReference type="EMBL" id="EYC13280.1"/>
    </source>
</evidence>
<organism evidence="2 3">
    <name type="scientific">Ancylostoma ceylanicum</name>
    <dbReference type="NCBI Taxonomy" id="53326"/>
    <lineage>
        <taxon>Eukaryota</taxon>
        <taxon>Metazoa</taxon>
        <taxon>Ecdysozoa</taxon>
        <taxon>Nematoda</taxon>
        <taxon>Chromadorea</taxon>
        <taxon>Rhabditida</taxon>
        <taxon>Rhabditina</taxon>
        <taxon>Rhabditomorpha</taxon>
        <taxon>Strongyloidea</taxon>
        <taxon>Ancylostomatidae</taxon>
        <taxon>Ancylostomatinae</taxon>
        <taxon>Ancylostoma</taxon>
    </lineage>
</organism>
<feature type="coiled-coil region" evidence="1">
    <location>
        <begin position="4"/>
        <end position="52"/>
    </location>
</feature>
<sequence length="70" mass="8522">MQNVEKLRKELEVSQAVNRITREEFAKIEDERDELREEFEKSLQKIKLANQRRNRTIEEELDETMDELLS</sequence>
<name>A0A016UDP0_9BILA</name>
<keyword evidence="3" id="KW-1185">Reference proteome</keyword>
<reference evidence="3" key="1">
    <citation type="journal article" date="2015" name="Nat. Genet.">
        <title>The genome and transcriptome of the zoonotic hookworm Ancylostoma ceylanicum identify infection-specific gene families.</title>
        <authorList>
            <person name="Schwarz E.M."/>
            <person name="Hu Y."/>
            <person name="Antoshechkin I."/>
            <person name="Miller M.M."/>
            <person name="Sternberg P.W."/>
            <person name="Aroian R.V."/>
        </authorList>
    </citation>
    <scope>NUCLEOTIDE SEQUENCE</scope>
    <source>
        <strain evidence="3">HY135</strain>
    </source>
</reference>
<comment type="caution">
    <text evidence="2">The sequence shown here is derived from an EMBL/GenBank/DDBJ whole genome shotgun (WGS) entry which is preliminary data.</text>
</comment>
<keyword evidence="1" id="KW-0175">Coiled coil</keyword>
<evidence type="ECO:0000313" key="3">
    <source>
        <dbReference type="Proteomes" id="UP000024635"/>
    </source>
</evidence>
<gene>
    <name evidence="2" type="primary">Acey_s0044.g1079</name>
    <name evidence="2" type="synonym">Acey-C47E8.6</name>
    <name evidence="2" type="ORF">Y032_0044g1079</name>
</gene>
<dbReference type="AlphaFoldDB" id="A0A016UDP0"/>
<dbReference type="EMBL" id="JARK01001380">
    <property type="protein sequence ID" value="EYC13280.1"/>
    <property type="molecule type" value="Genomic_DNA"/>
</dbReference>
<dbReference type="Proteomes" id="UP000024635">
    <property type="component" value="Unassembled WGS sequence"/>
</dbReference>
<dbReference type="OrthoDB" id="5870770at2759"/>
<proteinExistence type="predicted"/>
<accession>A0A016UDP0</accession>
<evidence type="ECO:0000256" key="1">
    <source>
        <dbReference type="SAM" id="Coils"/>
    </source>
</evidence>